<reference evidence="1 2" key="1">
    <citation type="submission" date="2019-02" db="EMBL/GenBank/DDBJ databases">
        <title>WGS of Pseudoxanthomonas species novum from clinical isolates.</title>
        <authorList>
            <person name="Bernier A.-M."/>
            <person name="Bernard K."/>
            <person name="Vachon A."/>
        </authorList>
    </citation>
    <scope>NUCLEOTIDE SEQUENCE [LARGE SCALE GENOMIC DNA]</scope>
    <source>
        <strain evidence="1 2">NML171202</strain>
    </source>
</reference>
<dbReference type="AlphaFoldDB" id="A0A4Q8LM64"/>
<name>A0A4Q8LM64_9GAMM</name>
<sequence>MSKGNVIPLASREARLKHLIRHHLQELGFQRDAEGRLQPPSLDKDAYRRFHRGQREEKLVANKAWLGKHQSSLLRWFASGSDIKPHLIRPELELVDGRTWQSDLFRMASLYWQVPVSDGYGRRMRFLVWDRGNDKLIGIFALGDAVFNQAARDAAIGWDHHRRSEALVNLMDAYVLGALPPYSHLLGGKLVASLIRSREVVNAFEERYVGSRGLISKKKKSARLLAVTTTSALGRSSTYNRLQLNGRKIFEPIGFTSGWGHFHFSGSIFDELRSYLEHVKDDYATNFEFGSGPNWRIRVIRRALERLGMDTKLAKHGFVREVFLCKIASNADVLLRGEGRRVLYGGLPTVREASRAALERWVIPRSERDLRYRDWLVTDLLASIHGNSPRLDLAGVQAHGLGN</sequence>
<accession>A0A4Q8LM64</accession>
<dbReference type="Pfam" id="PF14236">
    <property type="entry name" value="DruA"/>
    <property type="match status" value="1"/>
</dbReference>
<evidence type="ECO:0000313" key="2">
    <source>
        <dbReference type="Proteomes" id="UP000291286"/>
    </source>
</evidence>
<evidence type="ECO:0000313" key="1">
    <source>
        <dbReference type="EMBL" id="TAA31001.1"/>
    </source>
</evidence>
<proteinExistence type="predicted"/>
<gene>
    <name evidence="1" type="ORF">EA661_05250</name>
</gene>
<organism evidence="1 2">
    <name type="scientific">Pseudoxanthomonas winnipegensis</name>
    <dbReference type="NCBI Taxonomy" id="2480810"/>
    <lineage>
        <taxon>Bacteria</taxon>
        <taxon>Pseudomonadati</taxon>
        <taxon>Pseudomonadota</taxon>
        <taxon>Gammaproteobacteria</taxon>
        <taxon>Lysobacterales</taxon>
        <taxon>Lysobacteraceae</taxon>
        <taxon>Pseudoxanthomonas</taxon>
    </lineage>
</organism>
<dbReference type="EMBL" id="SHMB01000002">
    <property type="protein sequence ID" value="TAA31001.1"/>
    <property type="molecule type" value="Genomic_DNA"/>
</dbReference>
<dbReference type="Proteomes" id="UP000291286">
    <property type="component" value="Unassembled WGS sequence"/>
</dbReference>
<protein>
    <submittedName>
        <fullName evidence="1">DUF4338 domain-containing protein</fullName>
    </submittedName>
</protein>
<dbReference type="RefSeq" id="WP_130516524.1">
    <property type="nucleotide sequence ID" value="NZ_SHMA01000004.1"/>
</dbReference>
<comment type="caution">
    <text evidence="1">The sequence shown here is derived from an EMBL/GenBank/DDBJ whole genome shotgun (WGS) entry which is preliminary data.</text>
</comment>
<dbReference type="InterPro" id="IPR025639">
    <property type="entry name" value="DruA"/>
</dbReference>